<organism evidence="2">
    <name type="scientific">freshwater metagenome</name>
    <dbReference type="NCBI Taxonomy" id="449393"/>
    <lineage>
        <taxon>unclassified sequences</taxon>
        <taxon>metagenomes</taxon>
        <taxon>ecological metagenomes</taxon>
    </lineage>
</organism>
<name>A0A6J6E1Q3_9ZZZZ</name>
<sequence>MSSGNDGLCGTCAINAARRRAERSSSGVPSTRIRPSCFTSPATVRNSDDFPAPFGPMRHNHSPGRTVSENADTAVDSPYLTEMFSNVRDVIAPHFAVIEVRG</sequence>
<evidence type="ECO:0000313" key="2">
    <source>
        <dbReference type="EMBL" id="CAB4569676.1"/>
    </source>
</evidence>
<accession>A0A6J6E1Q3</accession>
<proteinExistence type="predicted"/>
<evidence type="ECO:0000256" key="1">
    <source>
        <dbReference type="SAM" id="MobiDB-lite"/>
    </source>
</evidence>
<feature type="region of interest" description="Disordered" evidence="1">
    <location>
        <begin position="19"/>
        <end position="71"/>
    </location>
</feature>
<reference evidence="2" key="1">
    <citation type="submission" date="2020-05" db="EMBL/GenBank/DDBJ databases">
        <authorList>
            <person name="Chiriac C."/>
            <person name="Salcher M."/>
            <person name="Ghai R."/>
            <person name="Kavagutti S V."/>
        </authorList>
    </citation>
    <scope>NUCLEOTIDE SEQUENCE</scope>
</reference>
<gene>
    <name evidence="2" type="ORF">UFOPK1722_00288</name>
</gene>
<dbReference type="EMBL" id="CAEZTS010000015">
    <property type="protein sequence ID" value="CAB4569676.1"/>
    <property type="molecule type" value="Genomic_DNA"/>
</dbReference>
<dbReference type="AlphaFoldDB" id="A0A6J6E1Q3"/>
<protein>
    <submittedName>
        <fullName evidence="2">Unannotated protein</fullName>
    </submittedName>
</protein>